<keyword evidence="7 13" id="KW-0274">FAD</keyword>
<dbReference type="InterPro" id="IPR015939">
    <property type="entry name" value="Fum_Rdtase/Succ_DH_flav-like_C"/>
</dbReference>
<comment type="cofactor">
    <cofactor evidence="1 13">
        <name>FAD</name>
        <dbReference type="ChEBI" id="CHEBI:57692"/>
    </cofactor>
</comment>
<dbReference type="PANTHER" id="PTHR11632:SF51">
    <property type="entry name" value="SUCCINATE DEHYDROGENASE [UBIQUINONE] FLAVOPROTEIN SUBUNIT, MITOCHONDRIAL"/>
    <property type="match status" value="1"/>
</dbReference>
<keyword evidence="8" id="KW-0249">Electron transport</keyword>
<evidence type="ECO:0000259" key="14">
    <source>
        <dbReference type="Pfam" id="PF00890"/>
    </source>
</evidence>
<dbReference type="Gene3D" id="3.50.50.60">
    <property type="entry name" value="FAD/NAD(P)-binding domain"/>
    <property type="match status" value="1"/>
</dbReference>
<name>A0A292YBD2_9BACT</name>
<dbReference type="InterPro" id="IPR027477">
    <property type="entry name" value="Succ_DH/fumarate_Rdtase_cat_sf"/>
</dbReference>
<feature type="domain" description="FAD-dependent oxidoreductase 2 FAD-binding" evidence="14">
    <location>
        <begin position="4"/>
        <end position="387"/>
    </location>
</feature>
<dbReference type="GO" id="GO:0009055">
    <property type="term" value="F:electron transfer activity"/>
    <property type="evidence" value="ECO:0007669"/>
    <property type="project" value="TreeGrafter"/>
</dbReference>
<dbReference type="PRINTS" id="PR00411">
    <property type="entry name" value="PNDRDTASEI"/>
</dbReference>
<reference evidence="16 17" key="1">
    <citation type="journal article" date="2017" name="Syst. Appl. Microbiol.">
        <title>Lebetimonas natsushimae sp. nov., a novel strictly anaerobic, moderately thermophilic chemoautotroph isolated from a deep-sea hydrothermal vent polychaete nest in the Mid-Okinawa Trough.</title>
        <authorList>
            <person name="Nagata R."/>
            <person name="Takaki Y."/>
            <person name="Tame A."/>
            <person name="Nunoura T."/>
            <person name="Muto H."/>
            <person name="Mino S."/>
            <person name="Sawayama S."/>
            <person name="Takai K."/>
            <person name="Nakagawa S."/>
        </authorList>
    </citation>
    <scope>NUCLEOTIDE SEQUENCE [LARGE SCALE GENOMIC DNA]</scope>
    <source>
        <strain evidence="16 17">HS1857</strain>
    </source>
</reference>
<dbReference type="OrthoDB" id="9806724at2"/>
<dbReference type="NCBIfam" id="TIGR01812">
    <property type="entry name" value="sdhA_frdA_Gneg"/>
    <property type="match status" value="1"/>
</dbReference>
<feature type="active site" description="Proton acceptor" evidence="12">
    <location>
        <position position="277"/>
    </location>
</feature>
<sequence length="568" mass="63054">MKVDVLIVGAGGAGLYAALSAAKEAKGLNIAVMSKVYPTRSHTGAAQGGINAALANVDPSDNEELHTFDTIKGSDYLADQNAVKYMCYEAPRIIREMEHMGVPFSRLNNGKIAQRPFGGASKDRTCYSADKMGHVMLHTLYEQCIKNDIKFLNEWFLLNIAHNGKRIQGVSAINIATGEIQFVKTKAVILATGGHSRIYWGYTSNALGCTGDGTAAVLRAGLPLKDMEFLQFHPTGLRKSAILVTEAARGEGGHLVNNVGERFMKKYAPEKMELGPRDLVSRSIMQEIREGRGFRDEEGREYVHLDLTHLGEKKIKERLPQIRELAIDFEGIDPIKEPIPIKPTAHYAMGGIDTNVKCETPLEGLYAAGEAQCVSVHGSNRLGGNSLLDIVVFGHVAGLEAVRYAEGADFAKGGTEIIENEKRRIEELMNKESKETLGDLRAELGEIMFKHFGVFKNESEMQEGYNKLKNLIERAHNNLGVEDKSKVFNLDLQATLEFFNLLDIADVLAYASLQRKESRGSFYRDDYPKRDDENYLYHSVITRNADGSYDYKKGEVDISLYAPAERKY</sequence>
<evidence type="ECO:0000256" key="9">
    <source>
        <dbReference type="ARBA" id="ARBA00023002"/>
    </source>
</evidence>
<evidence type="ECO:0000256" key="5">
    <source>
        <dbReference type="ARBA" id="ARBA00022448"/>
    </source>
</evidence>
<dbReference type="PRINTS" id="PR00368">
    <property type="entry name" value="FADPNR"/>
</dbReference>
<keyword evidence="6 13" id="KW-0285">Flavoprotein</keyword>
<dbReference type="EMBL" id="BDME01000001">
    <property type="protein sequence ID" value="GAX87407.1"/>
    <property type="molecule type" value="Genomic_DNA"/>
</dbReference>
<evidence type="ECO:0000256" key="4">
    <source>
        <dbReference type="ARBA" id="ARBA00012792"/>
    </source>
</evidence>
<keyword evidence="10" id="KW-0472">Membrane</keyword>
<evidence type="ECO:0000256" key="2">
    <source>
        <dbReference type="ARBA" id="ARBA00004515"/>
    </source>
</evidence>
<dbReference type="InterPro" id="IPR030664">
    <property type="entry name" value="SdhA/FrdA/AprA"/>
</dbReference>
<dbReference type="InterPro" id="IPR003953">
    <property type="entry name" value="FAD-dep_OxRdtase_2_FAD-bd"/>
</dbReference>
<evidence type="ECO:0000256" key="1">
    <source>
        <dbReference type="ARBA" id="ARBA00001974"/>
    </source>
</evidence>
<proteinExistence type="inferred from homology"/>
<feature type="binding site" evidence="13">
    <location>
        <position position="346"/>
    </location>
    <ligand>
        <name>substrate</name>
    </ligand>
</feature>
<dbReference type="FunFam" id="3.90.700.10:FF:000003">
    <property type="entry name" value="Fumarate reductase flavoprotein subunit"/>
    <property type="match status" value="1"/>
</dbReference>
<feature type="binding site" evidence="13">
    <location>
        <begin position="9"/>
        <end position="14"/>
    </location>
    <ligand>
        <name>FAD</name>
        <dbReference type="ChEBI" id="CHEBI:57692"/>
    </ligand>
</feature>
<dbReference type="GO" id="GO:0009061">
    <property type="term" value="P:anaerobic respiration"/>
    <property type="evidence" value="ECO:0007669"/>
    <property type="project" value="TreeGrafter"/>
</dbReference>
<dbReference type="SUPFAM" id="SSF51905">
    <property type="entry name" value="FAD/NAD(P)-binding domain"/>
    <property type="match status" value="1"/>
</dbReference>
<gene>
    <name evidence="16" type="ORF">LNAT_P0702</name>
</gene>
<dbReference type="SUPFAM" id="SSF46977">
    <property type="entry name" value="Succinate dehydrogenase/fumarate reductase flavoprotein C-terminal domain"/>
    <property type="match status" value="1"/>
</dbReference>
<dbReference type="GO" id="GO:0022900">
    <property type="term" value="P:electron transport chain"/>
    <property type="evidence" value="ECO:0007669"/>
    <property type="project" value="InterPro"/>
</dbReference>
<keyword evidence="9 16" id="KW-0560">Oxidoreductase</keyword>
<evidence type="ECO:0000256" key="12">
    <source>
        <dbReference type="PIRSR" id="PIRSR000171-1"/>
    </source>
</evidence>
<dbReference type="Pfam" id="PF02910">
    <property type="entry name" value="Succ_DH_flav_C"/>
    <property type="match status" value="1"/>
</dbReference>
<evidence type="ECO:0000313" key="16">
    <source>
        <dbReference type="EMBL" id="GAX87407.1"/>
    </source>
</evidence>
<keyword evidence="5" id="KW-0813">Transport</keyword>
<dbReference type="GO" id="GO:0050660">
    <property type="term" value="F:flavin adenine dinucleotide binding"/>
    <property type="evidence" value="ECO:0007669"/>
    <property type="project" value="InterPro"/>
</dbReference>
<evidence type="ECO:0000256" key="3">
    <source>
        <dbReference type="ARBA" id="ARBA00008040"/>
    </source>
</evidence>
<keyword evidence="17" id="KW-1185">Reference proteome</keyword>
<dbReference type="InterPro" id="IPR037099">
    <property type="entry name" value="Fum_R/Succ_DH_flav-like_C_sf"/>
</dbReference>
<protein>
    <recommendedName>
        <fullName evidence="4">succinate dehydrogenase</fullName>
        <ecNumber evidence="4">1.3.5.1</ecNumber>
    </recommendedName>
</protein>
<dbReference type="SUPFAM" id="SSF56425">
    <property type="entry name" value="Succinate dehydrogenase/fumarate reductase flavoprotein, catalytic domain"/>
    <property type="match status" value="1"/>
</dbReference>
<dbReference type="PANTHER" id="PTHR11632">
    <property type="entry name" value="SUCCINATE DEHYDROGENASE 2 FLAVOPROTEIN SUBUNIT"/>
    <property type="match status" value="1"/>
</dbReference>
<dbReference type="Pfam" id="PF00890">
    <property type="entry name" value="FAD_binding_2"/>
    <property type="match status" value="1"/>
</dbReference>
<dbReference type="InterPro" id="IPR003952">
    <property type="entry name" value="FRD_SDH_FAD_BS"/>
</dbReference>
<evidence type="ECO:0000256" key="10">
    <source>
        <dbReference type="ARBA" id="ARBA00023136"/>
    </source>
</evidence>
<feature type="binding site" evidence="13">
    <location>
        <position position="245"/>
    </location>
    <ligand>
        <name>substrate</name>
    </ligand>
</feature>
<dbReference type="PROSITE" id="PS00504">
    <property type="entry name" value="FRD_SDH_FAD_BINDING"/>
    <property type="match status" value="1"/>
</dbReference>
<dbReference type="GO" id="GO:0005886">
    <property type="term" value="C:plasma membrane"/>
    <property type="evidence" value="ECO:0007669"/>
    <property type="project" value="UniProtKB-SubCell"/>
</dbReference>
<feature type="binding site" evidence="13">
    <location>
        <begin position="34"/>
        <end position="49"/>
    </location>
    <ligand>
        <name>FAD</name>
        <dbReference type="ChEBI" id="CHEBI:57692"/>
    </ligand>
</feature>
<feature type="binding site" evidence="13">
    <location>
        <position position="381"/>
    </location>
    <ligand>
        <name>substrate</name>
    </ligand>
</feature>
<dbReference type="Proteomes" id="UP000217944">
    <property type="component" value="Unassembled WGS sequence"/>
</dbReference>
<evidence type="ECO:0000259" key="15">
    <source>
        <dbReference type="Pfam" id="PF02910"/>
    </source>
</evidence>
<evidence type="ECO:0000313" key="17">
    <source>
        <dbReference type="Proteomes" id="UP000217944"/>
    </source>
</evidence>
<feature type="binding site" evidence="13">
    <location>
        <position position="212"/>
    </location>
    <ligand>
        <name>FAD</name>
        <dbReference type="ChEBI" id="CHEBI:57692"/>
    </ligand>
</feature>
<evidence type="ECO:0000256" key="6">
    <source>
        <dbReference type="ARBA" id="ARBA00022630"/>
    </source>
</evidence>
<organism evidence="16 17">
    <name type="scientific">Lebetimonas natsushimae</name>
    <dbReference type="NCBI Taxonomy" id="1936991"/>
    <lineage>
        <taxon>Bacteria</taxon>
        <taxon>Pseudomonadati</taxon>
        <taxon>Campylobacterota</taxon>
        <taxon>Epsilonproteobacteria</taxon>
        <taxon>Nautiliales</taxon>
        <taxon>Nautiliaceae</taxon>
        <taxon>Lebetimonas</taxon>
    </lineage>
</organism>
<comment type="catalytic activity">
    <reaction evidence="11">
        <text>a quinone + succinate = fumarate + a quinol</text>
        <dbReference type="Rhea" id="RHEA:40523"/>
        <dbReference type="ChEBI" id="CHEBI:24646"/>
        <dbReference type="ChEBI" id="CHEBI:29806"/>
        <dbReference type="ChEBI" id="CHEBI:30031"/>
        <dbReference type="ChEBI" id="CHEBI:132124"/>
        <dbReference type="EC" id="1.3.5.1"/>
    </reaction>
</comment>
<feature type="domain" description="Fumarate reductase/succinate dehydrogenase flavoprotein-like C-terminal" evidence="15">
    <location>
        <begin position="441"/>
        <end position="568"/>
    </location>
</feature>
<dbReference type="EC" id="1.3.5.1" evidence="4"/>
<dbReference type="AlphaFoldDB" id="A0A292YBD2"/>
<evidence type="ECO:0000256" key="13">
    <source>
        <dbReference type="PIRSR" id="PIRSR630664-51"/>
    </source>
</evidence>
<dbReference type="InterPro" id="IPR036188">
    <property type="entry name" value="FAD/NAD-bd_sf"/>
</dbReference>
<comment type="subcellular location">
    <subcellularLocation>
        <location evidence="2">Cell inner membrane</location>
        <topology evidence="2">Peripheral membrane protein</topology>
        <orientation evidence="2">Cytoplasmic side</orientation>
    </subcellularLocation>
</comment>
<dbReference type="Gene3D" id="3.90.700.10">
    <property type="entry name" value="Succinate dehydrogenase/fumarate reductase flavoprotein, catalytic domain"/>
    <property type="match status" value="1"/>
</dbReference>
<comment type="caution">
    <text evidence="16">The sequence shown here is derived from an EMBL/GenBank/DDBJ whole genome shotgun (WGS) entry which is preliminary data.</text>
</comment>
<comment type="similarity">
    <text evidence="3">Belongs to the FAD-dependent oxidoreductase 2 family. FRD/SDH subfamily.</text>
</comment>
<evidence type="ECO:0000256" key="8">
    <source>
        <dbReference type="ARBA" id="ARBA00022982"/>
    </source>
</evidence>
<dbReference type="Gene3D" id="1.20.58.100">
    <property type="entry name" value="Fumarate reductase/succinate dehydrogenase flavoprotein-like, C-terminal domain"/>
    <property type="match status" value="1"/>
</dbReference>
<feature type="binding site" evidence="13">
    <location>
        <position position="370"/>
    </location>
    <ligand>
        <name>FAD</name>
        <dbReference type="ChEBI" id="CHEBI:57692"/>
    </ligand>
</feature>
<evidence type="ECO:0000256" key="7">
    <source>
        <dbReference type="ARBA" id="ARBA00022827"/>
    </source>
</evidence>
<dbReference type="GO" id="GO:0008177">
    <property type="term" value="F:succinate dehydrogenase (quinone) activity"/>
    <property type="evidence" value="ECO:0007669"/>
    <property type="project" value="UniProtKB-EC"/>
</dbReference>
<feature type="binding site" evidence="13">
    <location>
        <begin position="386"/>
        <end position="387"/>
    </location>
    <ligand>
        <name>FAD</name>
        <dbReference type="ChEBI" id="CHEBI:57692"/>
    </ligand>
</feature>
<accession>A0A292YBD2</accession>
<dbReference type="InterPro" id="IPR014006">
    <property type="entry name" value="Succ_Dhase_FrdA_Gneg"/>
</dbReference>
<dbReference type="RefSeq" id="WP_096258545.1">
    <property type="nucleotide sequence ID" value="NZ_BDME01000001.1"/>
</dbReference>
<dbReference type="PIRSF" id="PIRSF000171">
    <property type="entry name" value="SDHA_APRA_LASPO"/>
    <property type="match status" value="1"/>
</dbReference>
<feature type="binding site" evidence="13">
    <location>
        <position position="233"/>
    </location>
    <ligand>
        <name>substrate</name>
    </ligand>
</feature>
<evidence type="ECO:0000256" key="11">
    <source>
        <dbReference type="ARBA" id="ARBA00049220"/>
    </source>
</evidence>